<evidence type="ECO:0000256" key="4">
    <source>
        <dbReference type="ARBA" id="ARBA00022827"/>
    </source>
</evidence>
<evidence type="ECO:0000256" key="3">
    <source>
        <dbReference type="ARBA" id="ARBA00022630"/>
    </source>
</evidence>
<feature type="domain" description="Photolyase/cryptochrome alpha/beta" evidence="6">
    <location>
        <begin position="5"/>
        <end position="131"/>
    </location>
</feature>
<dbReference type="Gene3D" id="1.25.40.80">
    <property type="match status" value="1"/>
</dbReference>
<dbReference type="InterPro" id="IPR036155">
    <property type="entry name" value="Crypto/Photolyase_N_sf"/>
</dbReference>
<comment type="cofactor">
    <cofactor evidence="1">
        <name>(6R)-5,10-methylene-5,6,7,8-tetrahydrofolate</name>
        <dbReference type="ChEBI" id="CHEBI:15636"/>
    </cofactor>
</comment>
<comment type="similarity">
    <text evidence="5">Belongs to the DNA photolyase family.</text>
</comment>
<dbReference type="Gene3D" id="3.40.50.620">
    <property type="entry name" value="HUPs"/>
    <property type="match status" value="1"/>
</dbReference>
<keyword evidence="3 5" id="KW-0285">Flavoprotein</keyword>
<dbReference type="PROSITE" id="PS51645">
    <property type="entry name" value="PHR_CRY_ALPHA_BETA"/>
    <property type="match status" value="1"/>
</dbReference>
<gene>
    <name evidence="7" type="ORF">JMM60_03495</name>
</gene>
<dbReference type="InterPro" id="IPR005101">
    <property type="entry name" value="Cryptochr/Photolyase_FAD-bd"/>
</dbReference>
<dbReference type="PRINTS" id="PR00147">
    <property type="entry name" value="DNAPHOTLYASE"/>
</dbReference>
<comment type="caution">
    <text evidence="7">The sequence shown here is derived from an EMBL/GenBank/DDBJ whole genome shotgun (WGS) entry which is preliminary data.</text>
</comment>
<accession>A0ABS1RP78</accession>
<name>A0ABS1RP78_RHOSU</name>
<organism evidence="7 8">
    <name type="scientific">Rhodovulum sulfidophilum</name>
    <name type="common">Rhodobacter sulfidophilus</name>
    <dbReference type="NCBI Taxonomy" id="35806"/>
    <lineage>
        <taxon>Bacteria</taxon>
        <taxon>Pseudomonadati</taxon>
        <taxon>Pseudomonadota</taxon>
        <taxon>Alphaproteobacteria</taxon>
        <taxon>Rhodobacterales</taxon>
        <taxon>Paracoccaceae</taxon>
        <taxon>Rhodovulum</taxon>
    </lineage>
</organism>
<evidence type="ECO:0000256" key="1">
    <source>
        <dbReference type="ARBA" id="ARBA00001932"/>
    </source>
</evidence>
<keyword evidence="5" id="KW-0157">Chromophore</keyword>
<comment type="cofactor">
    <cofactor evidence="2">
        <name>FAD</name>
        <dbReference type="ChEBI" id="CHEBI:57692"/>
    </cofactor>
</comment>
<dbReference type="RefSeq" id="WP_202247320.1">
    <property type="nucleotide sequence ID" value="NZ_JAESJJ010000002.1"/>
</dbReference>
<dbReference type="InterPro" id="IPR006050">
    <property type="entry name" value="DNA_photolyase_N"/>
</dbReference>
<proteinExistence type="inferred from homology"/>
<dbReference type="PANTHER" id="PTHR11455">
    <property type="entry name" value="CRYPTOCHROME"/>
    <property type="match status" value="1"/>
</dbReference>
<dbReference type="Pfam" id="PF03441">
    <property type="entry name" value="FAD_binding_7"/>
    <property type="match status" value="1"/>
</dbReference>
<dbReference type="PANTHER" id="PTHR11455:SF9">
    <property type="entry name" value="CRYPTOCHROME CIRCADIAN CLOCK 5 ISOFORM X1"/>
    <property type="match status" value="1"/>
</dbReference>
<keyword evidence="4 5" id="KW-0274">FAD</keyword>
<dbReference type="InterPro" id="IPR036134">
    <property type="entry name" value="Crypto/Photolyase_FAD-like_sf"/>
</dbReference>
<evidence type="ECO:0000256" key="5">
    <source>
        <dbReference type="RuleBase" id="RU004182"/>
    </source>
</evidence>
<protein>
    <submittedName>
        <fullName evidence="7">Deoxyribodipyrimidine photo-lyase</fullName>
    </submittedName>
</protein>
<sequence length="473" mass="51614">MSDQAPVIWWVRRDLRLGDNAALAAAAGSGRPVVPLFIHDETVEALGAAAKWRLGEGVAAFARALGARGSRLILRRGAALGVLRAVAAETGAAAIVWGRAYDPAGLTRDKAVEDGLDGTGIELRAVAGSLLFEPWTVETGQGGFYKVYTPYWKAVRDRDLPEPAPAPGLIPRPDFWPASDEIEDWRMGAALGRGASVLARHASVGEEAAQGRLGAFAAQKIADYAERRDFPAAGATSRLSEHLSWGEISPRSCWHAGLRAMEAGKAGAETFLKELVWREFAWHLLWHSSHIAERNWREGWDDFPWSTDGDSPEATAWKRGRTGIPFVDAAMREMYVTGTMHNRARMVAASWLTKNLMTHWRVGMGWFADHLTDWDPASNAMGWQWVAGSGPDAAPYFRIFNPETQAAKFDPDGAYRDAWIAEGRQSPGQGALDYFDAVPRAWGLSPDAAYPAPAVTPEAGRRRALAAYQAREG</sequence>
<dbReference type="EMBL" id="JAESJJ010000002">
    <property type="protein sequence ID" value="MBL3607871.1"/>
    <property type="molecule type" value="Genomic_DNA"/>
</dbReference>
<keyword evidence="8" id="KW-1185">Reference proteome</keyword>
<dbReference type="InterPro" id="IPR002081">
    <property type="entry name" value="Cryptochrome/DNA_photolyase_1"/>
</dbReference>
<dbReference type="Pfam" id="PF00875">
    <property type="entry name" value="DNA_photolyase"/>
    <property type="match status" value="1"/>
</dbReference>
<dbReference type="Gene3D" id="1.10.579.10">
    <property type="entry name" value="DNA Cyclobutane Dipyrimidine Photolyase, subunit A, domain 3"/>
    <property type="match status" value="1"/>
</dbReference>
<evidence type="ECO:0000313" key="8">
    <source>
        <dbReference type="Proteomes" id="UP000604473"/>
    </source>
</evidence>
<dbReference type="Proteomes" id="UP000604473">
    <property type="component" value="Unassembled WGS sequence"/>
</dbReference>
<dbReference type="SUPFAM" id="SSF48173">
    <property type="entry name" value="Cryptochrome/photolyase FAD-binding domain"/>
    <property type="match status" value="1"/>
</dbReference>
<evidence type="ECO:0000313" key="7">
    <source>
        <dbReference type="EMBL" id="MBL3607871.1"/>
    </source>
</evidence>
<dbReference type="InterPro" id="IPR014729">
    <property type="entry name" value="Rossmann-like_a/b/a_fold"/>
</dbReference>
<evidence type="ECO:0000259" key="6">
    <source>
        <dbReference type="PROSITE" id="PS51645"/>
    </source>
</evidence>
<reference evidence="7 8" key="1">
    <citation type="submission" date="2021-01" db="EMBL/GenBank/DDBJ databases">
        <title>Draft genomes of Rhodovulum sulfidophilum.</title>
        <authorList>
            <person name="Guzman M.S."/>
        </authorList>
    </citation>
    <scope>NUCLEOTIDE SEQUENCE [LARGE SCALE GENOMIC DNA]</scope>
    <source>
        <strain evidence="7 8">AB35</strain>
    </source>
</reference>
<evidence type="ECO:0000256" key="2">
    <source>
        <dbReference type="ARBA" id="ARBA00001974"/>
    </source>
</evidence>
<dbReference type="SUPFAM" id="SSF52425">
    <property type="entry name" value="Cryptochrome/photolyase, N-terminal domain"/>
    <property type="match status" value="1"/>
</dbReference>